<gene>
    <name evidence="1" type="ORF">MUG09_01470</name>
</gene>
<accession>A0ABY4DHU3</accession>
<evidence type="ECO:0000313" key="1">
    <source>
        <dbReference type="EMBL" id="UOM51441.1"/>
    </source>
</evidence>
<sequence length="306" mass="36435">MNFKTFKRIRKGIENPSLICLFLLDKRLSRVLSDKAQISLLYRFRIGRKPNLSNPITFNEKLQWLKLHDRNPQYTNLVDKYTVREHIRNTIGDKYLVPLLGVYDSVDEIDYAKLPNQFVLKPTHTSGNVIICRDKDALDIKVTNKTLKEWMKREYFWYQREWPYKNIKPRIICEELLVDDTQVDLMDYKILCFNGEPKCLFVCLDRRSPSGLKVDFYDLNWTPLPFERHYPRSGKFIEKPECFEELLELSKILSRGISFVRVDFYIVNKQIKFGELTFYPGSGLEEFTPEEYDKTLGNWLDLSKEK</sequence>
<dbReference type="Pfam" id="PF14305">
    <property type="entry name" value="ATPgrasp_TupA"/>
    <property type="match status" value="1"/>
</dbReference>
<dbReference type="Proteomes" id="UP000829708">
    <property type="component" value="Chromosome"/>
</dbReference>
<organism evidence="1 2">
    <name type="scientific">Sphaerochaeta associata</name>
    <dbReference type="NCBI Taxonomy" id="1129264"/>
    <lineage>
        <taxon>Bacteria</taxon>
        <taxon>Pseudomonadati</taxon>
        <taxon>Spirochaetota</taxon>
        <taxon>Spirochaetia</taxon>
        <taxon>Spirochaetales</taxon>
        <taxon>Sphaerochaetaceae</taxon>
        <taxon>Sphaerochaeta</taxon>
    </lineage>
</organism>
<name>A0ABY4DHU3_9SPIR</name>
<dbReference type="RefSeq" id="WP_244772807.1">
    <property type="nucleotide sequence ID" value="NZ_CP094929.1"/>
</dbReference>
<dbReference type="EMBL" id="CP094929">
    <property type="protein sequence ID" value="UOM51441.1"/>
    <property type="molecule type" value="Genomic_DNA"/>
</dbReference>
<keyword evidence="2" id="KW-1185">Reference proteome</keyword>
<evidence type="ECO:0008006" key="3">
    <source>
        <dbReference type="Google" id="ProtNLM"/>
    </source>
</evidence>
<evidence type="ECO:0000313" key="2">
    <source>
        <dbReference type="Proteomes" id="UP000829708"/>
    </source>
</evidence>
<reference evidence="2" key="1">
    <citation type="journal article" date="2024" name="J Bioinform Genom">
        <title>Complete genome sequence of the type strain bacterium Sphaerochaeta associata GLS2t (VKM B-2742)t.</title>
        <authorList>
            <person name="Troshina O.Y."/>
            <person name="Tepeeva A.N."/>
            <person name="Arzamasceva V.O."/>
            <person name="Whitman W.B."/>
            <person name="Varghese N."/>
            <person name="Shapiro N."/>
            <person name="Woyke T."/>
            <person name="Kripides N.C."/>
            <person name="Vasilenko O.V."/>
        </authorList>
    </citation>
    <scope>NUCLEOTIDE SEQUENCE [LARGE SCALE GENOMIC DNA]</scope>
    <source>
        <strain evidence="2">GLS2T</strain>
    </source>
</reference>
<dbReference type="InterPro" id="IPR029465">
    <property type="entry name" value="ATPgrasp_TupA"/>
</dbReference>
<proteinExistence type="predicted"/>
<protein>
    <recommendedName>
        <fullName evidence="3">Teichuronopeptide biosynthesis TupA-like protein</fullName>
    </recommendedName>
</protein>